<dbReference type="EMBL" id="JAESVA010000004">
    <property type="protein sequence ID" value="MCB8881431.1"/>
    <property type="molecule type" value="Genomic_DNA"/>
</dbReference>
<keyword evidence="1" id="KW-0808">Transferase</keyword>
<accession>A0A964E4G1</accession>
<evidence type="ECO:0000259" key="3">
    <source>
        <dbReference type="Pfam" id="PF10620"/>
    </source>
</evidence>
<sequence>MRQRHWMMTPTRDAWNRLMYQRPELAGEPLVATWAEWGFPLVLRRPLPGDAPGEWPLGLPLPPSQGKRRIALTLAEQDILRMAPPLGLADAVATAPDEWQQTIRSLLGLDAATRCFGSLAWQHMTGLAYLSPTSDLDLLWDLPADPRRLLAGIDAIARTAPMRIDGEVMGAHGAVQWRELRDSVDSIVVKDEAAVALMPKDAFLAGACP</sequence>
<evidence type="ECO:0000259" key="4">
    <source>
        <dbReference type="Pfam" id="PF20866"/>
    </source>
</evidence>
<keyword evidence="2" id="KW-0548">Nucleotidyltransferase</keyword>
<evidence type="ECO:0000313" key="5">
    <source>
        <dbReference type="EMBL" id="MCB8881431.1"/>
    </source>
</evidence>
<keyword evidence="6" id="KW-1185">Reference proteome</keyword>
<dbReference type="RefSeq" id="WP_227308102.1">
    <property type="nucleotide sequence ID" value="NZ_JAESVA010000004.1"/>
</dbReference>
<comment type="caution">
    <text evidence="5">The sequence shown here is derived from an EMBL/GenBank/DDBJ whole genome shotgun (WGS) entry which is preliminary data.</text>
</comment>
<evidence type="ECO:0000313" key="6">
    <source>
        <dbReference type="Proteomes" id="UP000721844"/>
    </source>
</evidence>
<dbReference type="InterPro" id="IPR049180">
    <property type="entry name" value="MdcG_C"/>
</dbReference>
<gene>
    <name evidence="5" type="primary">mdcG</name>
    <name evidence="5" type="ORF">ACELLULO517_14370</name>
</gene>
<dbReference type="InterPro" id="IPR048903">
    <property type="entry name" value="MdcG_N"/>
</dbReference>
<feature type="domain" description="Phosphoribosyl-dephospho-CoA transferase MdcG N-terminal" evidence="4">
    <location>
        <begin position="21"/>
        <end position="85"/>
    </location>
</feature>
<dbReference type="Pfam" id="PF10620">
    <property type="entry name" value="MdcG"/>
    <property type="match status" value="1"/>
</dbReference>
<dbReference type="InterPro" id="IPR017557">
    <property type="entry name" value="Holo-ACP_synthase"/>
</dbReference>
<evidence type="ECO:0000256" key="1">
    <source>
        <dbReference type="ARBA" id="ARBA00022679"/>
    </source>
</evidence>
<protein>
    <submittedName>
        <fullName evidence="5">Malonate decarboxylase holo-[acyl-carrier-protein] synthase</fullName>
    </submittedName>
</protein>
<dbReference type="AlphaFoldDB" id="A0A964E4G1"/>
<dbReference type="Proteomes" id="UP000721844">
    <property type="component" value="Unassembled WGS sequence"/>
</dbReference>
<feature type="domain" description="Phosphoribosyl-dephospho-CoA transferase MdcG C-terminal" evidence="3">
    <location>
        <begin position="88"/>
        <end position="200"/>
    </location>
</feature>
<name>A0A964E4G1_9PROT</name>
<evidence type="ECO:0000256" key="2">
    <source>
        <dbReference type="ARBA" id="ARBA00022695"/>
    </source>
</evidence>
<dbReference type="GO" id="GO:0016779">
    <property type="term" value="F:nucleotidyltransferase activity"/>
    <property type="evidence" value="ECO:0007669"/>
    <property type="project" value="UniProtKB-KW"/>
</dbReference>
<reference evidence="5 6" key="1">
    <citation type="journal article" date="2021" name="Microorganisms">
        <title>Acidisoma silvae sp. nov. and Acidisomacellulosilytica sp. nov., Two Acidophilic Bacteria Isolated from Decaying Wood, Hydrolyzing Cellulose and Producing Poly-3-hydroxybutyrate.</title>
        <authorList>
            <person name="Mieszkin S."/>
            <person name="Pouder E."/>
            <person name="Uroz S."/>
            <person name="Simon-Colin C."/>
            <person name="Alain K."/>
        </authorList>
    </citation>
    <scope>NUCLEOTIDE SEQUENCE [LARGE SCALE GENOMIC DNA]</scope>
    <source>
        <strain evidence="5 6">HW T5.17</strain>
    </source>
</reference>
<proteinExistence type="predicted"/>
<organism evidence="5 6">
    <name type="scientific">Acidisoma cellulosilyticum</name>
    <dbReference type="NCBI Taxonomy" id="2802395"/>
    <lineage>
        <taxon>Bacteria</taxon>
        <taxon>Pseudomonadati</taxon>
        <taxon>Pseudomonadota</taxon>
        <taxon>Alphaproteobacteria</taxon>
        <taxon>Acetobacterales</taxon>
        <taxon>Acidocellaceae</taxon>
        <taxon>Acidisoma</taxon>
    </lineage>
</organism>
<dbReference type="NCBIfam" id="TIGR03135">
    <property type="entry name" value="malonate_mdcG"/>
    <property type="match status" value="1"/>
</dbReference>
<dbReference type="Pfam" id="PF20866">
    <property type="entry name" value="MdcG_N"/>
    <property type="match status" value="1"/>
</dbReference>